<name>A0A9D1ERZ7_9FIRM</name>
<dbReference type="PANTHER" id="PTHR34825">
    <property type="entry name" value="CONSERVED PROTEIN, WITH A WEAK D-GALACTARATE DEHYDRATASE/ALTRONATE HYDROLASE DOMAIN"/>
    <property type="match status" value="1"/>
</dbReference>
<reference evidence="2" key="2">
    <citation type="journal article" date="2021" name="PeerJ">
        <title>Extensive microbial diversity within the chicken gut microbiome revealed by metagenomics and culture.</title>
        <authorList>
            <person name="Gilroy R."/>
            <person name="Ravi A."/>
            <person name="Getino M."/>
            <person name="Pursley I."/>
            <person name="Horton D.L."/>
            <person name="Alikhan N.F."/>
            <person name="Baker D."/>
            <person name="Gharbi K."/>
            <person name="Hall N."/>
            <person name="Watson M."/>
            <person name="Adriaenssens E.M."/>
            <person name="Foster-Nyarko E."/>
            <person name="Jarju S."/>
            <person name="Secka A."/>
            <person name="Antonio M."/>
            <person name="Oren A."/>
            <person name="Chaudhuri R.R."/>
            <person name="La Ragione R."/>
            <person name="Hildebrand F."/>
            <person name="Pallen M.J."/>
        </authorList>
    </citation>
    <scope>NUCLEOTIDE SEQUENCE</scope>
    <source>
        <strain evidence="2">CHK190-19873</strain>
    </source>
</reference>
<dbReference type="PANTHER" id="PTHR34825:SF1">
    <property type="entry name" value="AAA-ATPASE-LIKE DOMAIN-CONTAINING PROTEIN"/>
    <property type="match status" value="1"/>
</dbReference>
<dbReference type="AlphaFoldDB" id="A0A9D1ERZ7"/>
<accession>A0A9D1ERZ7</accession>
<dbReference type="EMBL" id="DVIQ01000022">
    <property type="protein sequence ID" value="HIS30656.1"/>
    <property type="molecule type" value="Genomic_DNA"/>
</dbReference>
<comment type="caution">
    <text evidence="2">The sequence shown here is derived from an EMBL/GenBank/DDBJ whole genome shotgun (WGS) entry which is preliminary data.</text>
</comment>
<feature type="domain" description="AAA-ATPase-like" evidence="1">
    <location>
        <begin position="56"/>
        <end position="223"/>
    </location>
</feature>
<dbReference type="Pfam" id="PF09820">
    <property type="entry name" value="AAA-ATPase_like"/>
    <property type="match status" value="1"/>
</dbReference>
<dbReference type="InterPro" id="IPR027417">
    <property type="entry name" value="P-loop_NTPase"/>
</dbReference>
<evidence type="ECO:0000313" key="2">
    <source>
        <dbReference type="EMBL" id="HIS30656.1"/>
    </source>
</evidence>
<reference evidence="2" key="1">
    <citation type="submission" date="2020-10" db="EMBL/GenBank/DDBJ databases">
        <authorList>
            <person name="Gilroy R."/>
        </authorList>
    </citation>
    <scope>NUCLEOTIDE SEQUENCE</scope>
    <source>
        <strain evidence="2">CHK190-19873</strain>
    </source>
</reference>
<sequence length="557" mass="64256">MGVYLNSTSAYGLFREDYSLTYYVDKTDILGELVPLIELKQNVSGKADGNRGKGPKYVAITRPRRFGKTVMANMIAAYFGKGIDSHEEFDTLKVSGYPWYKKHLNQHNLIRITFNEMPDEGALTYEQYINMIKNTLLDDLAAAYPNVKIRDTDTVWRALTKVYEYCKGEKFIFVLDEWDYIYHQDFVTEEEKERFTKFLSNLLKDKAYVELAYMTGILPIAKYSSGSELNMFFEYSMASRVKFSEYFGFTHEEVDGLFQRYLQIEKEPRVTREGLALWYDGYQTAGGKRLYNPRSVVGALSDNQLGSYWTSSGPYDEIFYYIGANVDAVKDDVALLVADNPVPARVQEYAATSMELKTRDEIFSAMVVYGFLNYENGCVSIPNKELMDKFAEVVQREPSMGNVYRLAKESGRMLAATKAGDTATMAELMEYAHNTHSPLQLYSNEAELASIIRWVYLKALDFYRIEREDKAGIGYVDFIFYPFLKNDDAIILELKVNHTAEEAIQQIKDRKYALRFEGKFGEKPEYTGRILAVGIAYHKDDEEKRHECRVEVLRERL</sequence>
<gene>
    <name evidence="2" type="ORF">IAB44_03765</name>
</gene>
<evidence type="ECO:0000313" key="3">
    <source>
        <dbReference type="Proteomes" id="UP000823935"/>
    </source>
</evidence>
<dbReference type="Proteomes" id="UP000823935">
    <property type="component" value="Unassembled WGS sequence"/>
</dbReference>
<proteinExistence type="predicted"/>
<dbReference type="Pfam" id="PF08011">
    <property type="entry name" value="PDDEXK_9"/>
    <property type="match status" value="1"/>
</dbReference>
<dbReference type="InterPro" id="IPR018631">
    <property type="entry name" value="AAA-ATPase-like_dom"/>
</dbReference>
<evidence type="ECO:0000259" key="1">
    <source>
        <dbReference type="Pfam" id="PF09820"/>
    </source>
</evidence>
<dbReference type="InterPro" id="IPR012547">
    <property type="entry name" value="PDDEXK_9"/>
</dbReference>
<dbReference type="SUPFAM" id="SSF52540">
    <property type="entry name" value="P-loop containing nucleoside triphosphate hydrolases"/>
    <property type="match status" value="1"/>
</dbReference>
<protein>
    <submittedName>
        <fullName evidence="2">AAA family ATPase</fullName>
    </submittedName>
</protein>
<organism evidence="2 3">
    <name type="scientific">Candidatus Limivivens intestinipullorum</name>
    <dbReference type="NCBI Taxonomy" id="2840858"/>
    <lineage>
        <taxon>Bacteria</taxon>
        <taxon>Bacillati</taxon>
        <taxon>Bacillota</taxon>
        <taxon>Clostridia</taxon>
        <taxon>Lachnospirales</taxon>
        <taxon>Lachnospiraceae</taxon>
        <taxon>Lachnospiraceae incertae sedis</taxon>
        <taxon>Candidatus Limivivens</taxon>
    </lineage>
</organism>